<dbReference type="Gene3D" id="2.40.128.220">
    <property type="match status" value="1"/>
</dbReference>
<organism evidence="2 3">
    <name type="scientific">Pedobacter cryoconitis</name>
    <dbReference type="NCBI Taxonomy" id="188932"/>
    <lineage>
        <taxon>Bacteria</taxon>
        <taxon>Pseudomonadati</taxon>
        <taxon>Bacteroidota</taxon>
        <taxon>Sphingobacteriia</taxon>
        <taxon>Sphingobacteriales</taxon>
        <taxon>Sphingobacteriaceae</taxon>
        <taxon>Pedobacter</taxon>
    </lineage>
</organism>
<feature type="signal peptide" evidence="1">
    <location>
        <begin position="1"/>
        <end position="23"/>
    </location>
</feature>
<sequence>MKKNIIINTVVMALLVLFSSSCKKDQEIGGTAVQNLAGDWYVKVNGTGPYITLSTYNTAANLSTEMWLQSTGLKSGTVALGVKGKVAVDANAQTFTGTNVANVASTSATIPTFNVANGKVVSNGTTGPVSKTPTDLISLDITINGVTYKVEGFHKTGFQVDDPANMK</sequence>
<evidence type="ECO:0000313" key="3">
    <source>
        <dbReference type="Proteomes" id="UP000537718"/>
    </source>
</evidence>
<evidence type="ECO:0008006" key="4">
    <source>
        <dbReference type="Google" id="ProtNLM"/>
    </source>
</evidence>
<name>A0A7W8YWQ0_9SPHI</name>
<dbReference type="EMBL" id="JACHCF010000011">
    <property type="protein sequence ID" value="MBB5623194.1"/>
    <property type="molecule type" value="Genomic_DNA"/>
</dbReference>
<dbReference type="AlphaFoldDB" id="A0A7W8YWQ0"/>
<protein>
    <recommendedName>
        <fullName evidence="4">Lipid-binding hydrolase</fullName>
    </recommendedName>
</protein>
<accession>A0A7W8YWQ0</accession>
<gene>
    <name evidence="2" type="ORF">HDE69_004277</name>
</gene>
<dbReference type="PROSITE" id="PS51257">
    <property type="entry name" value="PROKAR_LIPOPROTEIN"/>
    <property type="match status" value="1"/>
</dbReference>
<feature type="chain" id="PRO_5031557634" description="Lipid-binding hydrolase" evidence="1">
    <location>
        <begin position="24"/>
        <end position="167"/>
    </location>
</feature>
<dbReference type="Proteomes" id="UP000537718">
    <property type="component" value="Unassembled WGS sequence"/>
</dbReference>
<dbReference type="RefSeq" id="WP_183869315.1">
    <property type="nucleotide sequence ID" value="NZ_JACHCF010000011.1"/>
</dbReference>
<dbReference type="Pfam" id="PF12888">
    <property type="entry name" value="Lipid_bd"/>
    <property type="match status" value="1"/>
</dbReference>
<evidence type="ECO:0000313" key="2">
    <source>
        <dbReference type="EMBL" id="MBB5623194.1"/>
    </source>
</evidence>
<dbReference type="InterPro" id="IPR024404">
    <property type="entry name" value="Lipid-bd_put"/>
</dbReference>
<comment type="caution">
    <text evidence="2">The sequence shown here is derived from an EMBL/GenBank/DDBJ whole genome shotgun (WGS) entry which is preliminary data.</text>
</comment>
<dbReference type="InterPro" id="IPR038668">
    <property type="entry name" value="Lipid-bd_sf"/>
</dbReference>
<evidence type="ECO:0000256" key="1">
    <source>
        <dbReference type="SAM" id="SignalP"/>
    </source>
</evidence>
<proteinExistence type="predicted"/>
<keyword evidence="1" id="KW-0732">Signal</keyword>
<reference evidence="2 3" key="1">
    <citation type="submission" date="2020-08" db="EMBL/GenBank/DDBJ databases">
        <title>Genomic Encyclopedia of Type Strains, Phase IV (KMG-V): Genome sequencing to study the core and pangenomes of soil and plant-associated prokaryotes.</title>
        <authorList>
            <person name="Whitman W."/>
        </authorList>
    </citation>
    <scope>NUCLEOTIDE SEQUENCE [LARGE SCALE GENOMIC DNA]</scope>
    <source>
        <strain evidence="2 3">MP7CTX6</strain>
    </source>
</reference>